<proteinExistence type="predicted"/>
<evidence type="ECO:0000313" key="3">
    <source>
        <dbReference type="Proteomes" id="UP000235672"/>
    </source>
</evidence>
<dbReference type="STRING" id="1745343.A0A2J6PR33"/>
<feature type="compositionally biased region" description="Polar residues" evidence="1">
    <location>
        <begin position="40"/>
        <end position="57"/>
    </location>
</feature>
<evidence type="ECO:0000313" key="2">
    <source>
        <dbReference type="EMBL" id="PMD16477.1"/>
    </source>
</evidence>
<dbReference type="Proteomes" id="UP000235672">
    <property type="component" value="Unassembled WGS sequence"/>
</dbReference>
<accession>A0A2J6PR33</accession>
<organism evidence="2 3">
    <name type="scientific">Hyaloscypha hepaticicola</name>
    <dbReference type="NCBI Taxonomy" id="2082293"/>
    <lineage>
        <taxon>Eukaryota</taxon>
        <taxon>Fungi</taxon>
        <taxon>Dikarya</taxon>
        <taxon>Ascomycota</taxon>
        <taxon>Pezizomycotina</taxon>
        <taxon>Leotiomycetes</taxon>
        <taxon>Helotiales</taxon>
        <taxon>Hyaloscyphaceae</taxon>
        <taxon>Hyaloscypha</taxon>
    </lineage>
</organism>
<dbReference type="AlphaFoldDB" id="A0A2J6PR33"/>
<name>A0A2J6PR33_9HELO</name>
<dbReference type="EMBL" id="KZ613505">
    <property type="protein sequence ID" value="PMD16477.1"/>
    <property type="molecule type" value="Genomic_DNA"/>
</dbReference>
<gene>
    <name evidence="2" type="ORF">NA56DRAFT_310894</name>
</gene>
<evidence type="ECO:0000256" key="1">
    <source>
        <dbReference type="SAM" id="MobiDB-lite"/>
    </source>
</evidence>
<feature type="region of interest" description="Disordered" evidence="1">
    <location>
        <begin position="13"/>
        <end position="89"/>
    </location>
</feature>
<sequence length="144" mass="15972">MLRHSVSQIFFYPNDQRQDGDNTMISSLQPLRPTNPPPRSISTPMNQQPTRSLTSRIWSAKPTYTPPAPRTQIEAMPPTPLPVSSTQERQVMLDASKRHPVFFTDRLKKAPVGVDAGNGAWTSPVAMGYVFNDGVKRVEGGVKL</sequence>
<dbReference type="OrthoDB" id="3535086at2759"/>
<keyword evidence="3" id="KW-1185">Reference proteome</keyword>
<protein>
    <submittedName>
        <fullName evidence="2">Uncharacterized protein</fullName>
    </submittedName>
</protein>
<reference evidence="2 3" key="1">
    <citation type="submission" date="2016-05" db="EMBL/GenBank/DDBJ databases">
        <title>A degradative enzymes factory behind the ericoid mycorrhizal symbiosis.</title>
        <authorList>
            <consortium name="DOE Joint Genome Institute"/>
            <person name="Martino E."/>
            <person name="Morin E."/>
            <person name="Grelet G."/>
            <person name="Kuo A."/>
            <person name="Kohler A."/>
            <person name="Daghino S."/>
            <person name="Barry K."/>
            <person name="Choi C."/>
            <person name="Cichocki N."/>
            <person name="Clum A."/>
            <person name="Copeland A."/>
            <person name="Hainaut M."/>
            <person name="Haridas S."/>
            <person name="Labutti K."/>
            <person name="Lindquist E."/>
            <person name="Lipzen A."/>
            <person name="Khouja H.-R."/>
            <person name="Murat C."/>
            <person name="Ohm R."/>
            <person name="Olson A."/>
            <person name="Spatafora J."/>
            <person name="Veneault-Fourrey C."/>
            <person name="Henrissat B."/>
            <person name="Grigoriev I."/>
            <person name="Martin F."/>
            <person name="Perotto S."/>
        </authorList>
    </citation>
    <scope>NUCLEOTIDE SEQUENCE [LARGE SCALE GENOMIC DNA]</scope>
    <source>
        <strain evidence="2 3">UAMH 7357</strain>
    </source>
</reference>